<dbReference type="Pfam" id="PF02170">
    <property type="entry name" value="PAZ"/>
    <property type="match status" value="1"/>
</dbReference>
<dbReference type="SUPFAM" id="SSF101690">
    <property type="entry name" value="PAZ domain"/>
    <property type="match status" value="1"/>
</dbReference>
<keyword evidence="5" id="KW-1133">Transmembrane helix</keyword>
<dbReference type="PROSITE" id="PS50822">
    <property type="entry name" value="PIWI"/>
    <property type="match status" value="1"/>
</dbReference>
<feature type="region of interest" description="Disordered" evidence="4">
    <location>
        <begin position="54"/>
        <end position="128"/>
    </location>
</feature>
<name>W1PJH9_AMBTC</name>
<feature type="compositionally biased region" description="Low complexity" evidence="4">
    <location>
        <begin position="83"/>
        <end position="95"/>
    </location>
</feature>
<dbReference type="InterPro" id="IPR014811">
    <property type="entry name" value="ArgoL1"/>
</dbReference>
<dbReference type="GO" id="GO:0005634">
    <property type="term" value="C:nucleus"/>
    <property type="evidence" value="ECO:0000318"/>
    <property type="project" value="GO_Central"/>
</dbReference>
<feature type="domain" description="PAZ" evidence="6">
    <location>
        <begin position="337"/>
        <end position="447"/>
    </location>
</feature>
<dbReference type="GO" id="GO:0035194">
    <property type="term" value="P:regulatory ncRNA-mediated post-transcriptional gene silencing"/>
    <property type="evidence" value="ECO:0007669"/>
    <property type="project" value="UniProtKB-ARBA"/>
</dbReference>
<evidence type="ECO:0000256" key="3">
    <source>
        <dbReference type="ARBA" id="ARBA00070857"/>
    </source>
</evidence>
<dbReference type="EMBL" id="KI392972">
    <property type="protein sequence ID" value="ERN10147.1"/>
    <property type="molecule type" value="Genomic_DNA"/>
</dbReference>
<dbReference type="Gene3D" id="2.170.260.10">
    <property type="entry name" value="paz domain"/>
    <property type="match status" value="1"/>
</dbReference>
<evidence type="ECO:0000259" key="6">
    <source>
        <dbReference type="PROSITE" id="PS50821"/>
    </source>
</evidence>
<dbReference type="Pfam" id="PF16488">
    <property type="entry name" value="ArgoL2"/>
    <property type="match status" value="1"/>
</dbReference>
<feature type="transmembrane region" description="Helical" evidence="5">
    <location>
        <begin position="6"/>
        <end position="28"/>
    </location>
</feature>
<proteinExistence type="inferred from homology"/>
<dbReference type="InterPro" id="IPR032472">
    <property type="entry name" value="ArgoL2"/>
</dbReference>
<dbReference type="Gene3D" id="3.30.420.10">
    <property type="entry name" value="Ribonuclease H-like superfamily/Ribonuclease H"/>
    <property type="match status" value="1"/>
</dbReference>
<dbReference type="InterPro" id="IPR003100">
    <property type="entry name" value="PAZ_dom"/>
</dbReference>
<feature type="domain" description="Piwi" evidence="7">
    <location>
        <begin position="621"/>
        <end position="941"/>
    </location>
</feature>
<keyword evidence="9" id="KW-1185">Reference proteome</keyword>
<dbReference type="OrthoDB" id="10252740at2759"/>
<dbReference type="FunFam" id="3.30.420.10:FF:000013">
    <property type="entry name" value="protein argonaute 10-like"/>
    <property type="match status" value="1"/>
</dbReference>
<keyword evidence="5" id="KW-0812">Transmembrane</keyword>
<dbReference type="InterPro" id="IPR036085">
    <property type="entry name" value="PAZ_dom_sf"/>
</dbReference>
<dbReference type="AlphaFoldDB" id="W1PJH9"/>
<dbReference type="InterPro" id="IPR032474">
    <property type="entry name" value="Argonaute_N"/>
</dbReference>
<keyword evidence="5" id="KW-0472">Membrane</keyword>
<dbReference type="GO" id="GO:0003723">
    <property type="term" value="F:RNA binding"/>
    <property type="evidence" value="ECO:0000318"/>
    <property type="project" value="GO_Central"/>
</dbReference>
<dbReference type="GO" id="GO:0004521">
    <property type="term" value="F:RNA endonuclease activity"/>
    <property type="evidence" value="ECO:0000318"/>
    <property type="project" value="GO_Central"/>
</dbReference>
<accession>W1PJH9</accession>
<dbReference type="PANTHER" id="PTHR22891">
    <property type="entry name" value="EUKARYOTIC TRANSLATION INITIATION FACTOR 2C"/>
    <property type="match status" value="1"/>
</dbReference>
<dbReference type="CDD" id="cd02846">
    <property type="entry name" value="PAZ_argonaute_like"/>
    <property type="match status" value="1"/>
</dbReference>
<dbReference type="InterPro" id="IPR012337">
    <property type="entry name" value="RNaseH-like_sf"/>
</dbReference>
<dbReference type="CDD" id="cd04657">
    <property type="entry name" value="Piwi_ago-like"/>
    <property type="match status" value="1"/>
</dbReference>
<evidence type="ECO:0000313" key="9">
    <source>
        <dbReference type="Proteomes" id="UP000017836"/>
    </source>
</evidence>
<dbReference type="InterPro" id="IPR003165">
    <property type="entry name" value="Piwi"/>
</dbReference>
<evidence type="ECO:0000259" key="7">
    <source>
        <dbReference type="PROSITE" id="PS50822"/>
    </source>
</evidence>
<evidence type="ECO:0000256" key="2">
    <source>
        <dbReference type="ARBA" id="ARBA00023158"/>
    </source>
</evidence>
<organism evidence="8 9">
    <name type="scientific">Amborella trichopoda</name>
    <dbReference type="NCBI Taxonomy" id="13333"/>
    <lineage>
        <taxon>Eukaryota</taxon>
        <taxon>Viridiplantae</taxon>
        <taxon>Streptophyta</taxon>
        <taxon>Embryophyta</taxon>
        <taxon>Tracheophyta</taxon>
        <taxon>Spermatophyta</taxon>
        <taxon>Magnoliopsida</taxon>
        <taxon>Amborellales</taxon>
        <taxon>Amborellaceae</taxon>
        <taxon>Amborella</taxon>
    </lineage>
</organism>
<protein>
    <recommendedName>
        <fullName evidence="3">Protein argonaute 7</fullName>
    </recommendedName>
</protein>
<keyword evidence="2" id="KW-0943">RNA-mediated gene silencing</keyword>
<dbReference type="Gene3D" id="3.40.50.2300">
    <property type="match status" value="1"/>
</dbReference>
<dbReference type="KEGG" id="atr:18438317"/>
<dbReference type="InterPro" id="IPR036397">
    <property type="entry name" value="RNaseH_sf"/>
</dbReference>
<dbReference type="Gramene" id="ERN10147">
    <property type="protein sequence ID" value="ERN10147"/>
    <property type="gene ID" value="AMTR_s00169p00063850"/>
</dbReference>
<dbReference type="Pfam" id="PF08699">
    <property type="entry name" value="ArgoL1"/>
    <property type="match status" value="1"/>
</dbReference>
<evidence type="ECO:0000256" key="1">
    <source>
        <dbReference type="ARBA" id="ARBA00008201"/>
    </source>
</evidence>
<dbReference type="SMART" id="SM00949">
    <property type="entry name" value="PAZ"/>
    <property type="match status" value="1"/>
</dbReference>
<evidence type="ECO:0000256" key="5">
    <source>
        <dbReference type="SAM" id="Phobius"/>
    </source>
</evidence>
<dbReference type="GO" id="GO:0005737">
    <property type="term" value="C:cytoplasm"/>
    <property type="evidence" value="ECO:0000318"/>
    <property type="project" value="GO_Central"/>
</dbReference>
<dbReference type="HOGENOM" id="CLU_004544_0_0_1"/>
<dbReference type="eggNOG" id="KOG1041">
    <property type="taxonomic scope" value="Eukaryota"/>
</dbReference>
<dbReference type="SUPFAM" id="SSF53098">
    <property type="entry name" value="Ribonuclease H-like"/>
    <property type="match status" value="1"/>
</dbReference>
<dbReference type="Proteomes" id="UP000017836">
    <property type="component" value="Unassembled WGS sequence"/>
</dbReference>
<dbReference type="SMART" id="SM00950">
    <property type="entry name" value="Piwi"/>
    <property type="match status" value="1"/>
</dbReference>
<gene>
    <name evidence="8" type="ORF">AMTR_s00169p00063850</name>
</gene>
<dbReference type="STRING" id="13333.W1PJH9"/>
<dbReference type="FunFam" id="2.170.260.10:FF:000008">
    <property type="entry name" value="Protein argonaute 7"/>
    <property type="match status" value="1"/>
</dbReference>
<dbReference type="SMART" id="SM01163">
    <property type="entry name" value="DUF1785"/>
    <property type="match status" value="1"/>
</dbReference>
<dbReference type="Pfam" id="PF16486">
    <property type="entry name" value="ArgoN"/>
    <property type="match status" value="1"/>
</dbReference>
<dbReference type="Pfam" id="PF16487">
    <property type="entry name" value="ArgoMid"/>
    <property type="match status" value="1"/>
</dbReference>
<dbReference type="InterPro" id="IPR032473">
    <property type="entry name" value="Argonaute_Mid_dom"/>
</dbReference>
<evidence type="ECO:0000313" key="8">
    <source>
        <dbReference type="EMBL" id="ERN10147.1"/>
    </source>
</evidence>
<comment type="similarity">
    <text evidence="1">Belongs to the argonaute family. Ago subfamily.</text>
</comment>
<dbReference type="InterPro" id="IPR045246">
    <property type="entry name" value="Piwi_ago-like"/>
</dbReference>
<dbReference type="PROSITE" id="PS50821">
    <property type="entry name" value="PAZ"/>
    <property type="match status" value="1"/>
</dbReference>
<dbReference type="GO" id="GO:0031047">
    <property type="term" value="P:regulatory ncRNA-mediated gene silencing"/>
    <property type="evidence" value="ECO:0000318"/>
    <property type="project" value="GO_Central"/>
</dbReference>
<evidence type="ECO:0000256" key="4">
    <source>
        <dbReference type="SAM" id="MobiDB-lite"/>
    </source>
</evidence>
<sequence>MVIYGFVVIKVSVSGKGLFCFELAWFFLMPRKRRTPKEGSGESSSQASNVSNIGNIQQSVHAPASHSGPSQTPPPTIRRPVLSSPSARAGPSSRSDVPDLPQAVQASVGPQVPGAPPSSSKAITFPRRPGLGKLGRQIMLKANFFLLKFPHEDIFHYDVTISPQVPSKNSCRTIITDLSNAHGGQELGNHLAVYDGRKSMYTAGRFPFSSKEFTIKVAEEDVKSQTQRREKQYKVVIKFASQLSMHRLEQFLSGDQTELPQDVLQALDVVLRESPSRRFSSIGHSFFSGTFGRKILTEGLEAVKGFFQSARPTQSGLALNIDMSATTFIKEQEVIAYVADILRKDLRRPLVDADLVKVKTALKGLRIEVTHRGNMRRKYRIVGLSSQSSRETIFTVERNGTSKRVSVYGYFYEVYNMKLVYPLLPCLQVGSLERPSYIPMEVCKIVKGQRYLKSLNQRQTTEMLTFTCQDPRNRETDILKAVVENKYNTSPYVNEFGIEVSETLVPVHARLLACPKLKYCNDRGREISYTPELGYWNMRDKRFLNGGRLNNWTCVNFSSSDISVAVAMTFYQQLFGVCRTLGMTCNLNPILRICEAQSDSLDQVLNGIQTELTASGKTLDLLFVILPNNGPLYGDLKYKCETEYGWVSQCCLRKTIMEPKPQLLGNLALKVNVKVGGRNTALADPIPHNIPQFSNAPFIVFGADVTHPRPGDDASPSIAAVVASRDWPQATQYAAIISGQGHRKEIIEALYTETHDPEHGFQAGGMIREHLLSFKAATNREPAHILFFRDGVSEGQFSQVVRDELTAINKGCKSLGANYEPRITFVVVQKRHHTKFFPQTYGDDKTSDKKGNLLPGTVVDRDICHPAENDFYLCSHGGLKGTSRPAHYHVLHDDNKLTADQLQSLIYNMCYTYVRCNRSVSIIPAAYYADLAAFRGRHYRDHVERSESGRGSVPIRVIPSVKDRVKRFMFYC</sequence>
<reference evidence="9" key="1">
    <citation type="journal article" date="2013" name="Science">
        <title>The Amborella genome and the evolution of flowering plants.</title>
        <authorList>
            <consortium name="Amborella Genome Project"/>
        </authorList>
    </citation>
    <scope>NUCLEOTIDE SEQUENCE [LARGE SCALE GENOMIC DNA]</scope>
</reference>
<dbReference type="Pfam" id="PF02171">
    <property type="entry name" value="Piwi"/>
    <property type="match status" value="1"/>
</dbReference>